<protein>
    <submittedName>
        <fullName evidence="3">Uncharacterized protein</fullName>
    </submittedName>
</protein>
<keyword evidence="2" id="KW-1185">Reference proteome</keyword>
<evidence type="ECO:0000313" key="3">
    <source>
        <dbReference type="WBParaSite" id="SPAL_0001339900.1"/>
    </source>
</evidence>
<feature type="region of interest" description="Disordered" evidence="1">
    <location>
        <begin position="55"/>
        <end position="81"/>
    </location>
</feature>
<feature type="compositionally biased region" description="Acidic residues" evidence="1">
    <location>
        <begin position="55"/>
        <end position="67"/>
    </location>
</feature>
<dbReference type="AlphaFoldDB" id="A0A0N5C624"/>
<accession>A0A0N5C624</accession>
<name>A0A0N5C624_STREA</name>
<dbReference type="WBParaSite" id="SPAL_0001339900.1">
    <property type="protein sequence ID" value="SPAL_0001339900.1"/>
    <property type="gene ID" value="SPAL_0001339900"/>
</dbReference>
<evidence type="ECO:0000313" key="2">
    <source>
        <dbReference type="Proteomes" id="UP000046392"/>
    </source>
</evidence>
<dbReference type="Proteomes" id="UP000046392">
    <property type="component" value="Unplaced"/>
</dbReference>
<feature type="compositionally biased region" description="Basic and acidic residues" evidence="1">
    <location>
        <begin position="68"/>
        <end position="81"/>
    </location>
</feature>
<sequence>MIESIEGNVKTENSGNVEVIEMGESEKNDFGYHDNVESFELYEVEKKDFNNYDAETNDLDEVEENDYKDDSSSKFCVEKKK</sequence>
<proteinExistence type="predicted"/>
<evidence type="ECO:0000256" key="1">
    <source>
        <dbReference type="SAM" id="MobiDB-lite"/>
    </source>
</evidence>
<organism evidence="2 3">
    <name type="scientific">Strongyloides papillosus</name>
    <name type="common">Intestinal threadworm</name>
    <dbReference type="NCBI Taxonomy" id="174720"/>
    <lineage>
        <taxon>Eukaryota</taxon>
        <taxon>Metazoa</taxon>
        <taxon>Ecdysozoa</taxon>
        <taxon>Nematoda</taxon>
        <taxon>Chromadorea</taxon>
        <taxon>Rhabditida</taxon>
        <taxon>Tylenchina</taxon>
        <taxon>Panagrolaimomorpha</taxon>
        <taxon>Strongyloidoidea</taxon>
        <taxon>Strongyloididae</taxon>
        <taxon>Strongyloides</taxon>
    </lineage>
</organism>
<reference evidence="3" key="1">
    <citation type="submission" date="2017-02" db="UniProtKB">
        <authorList>
            <consortium name="WormBaseParasite"/>
        </authorList>
    </citation>
    <scope>IDENTIFICATION</scope>
</reference>